<accession>A0A022S111</accession>
<evidence type="ECO:0000313" key="2">
    <source>
        <dbReference type="EMBL" id="EYU46024.1"/>
    </source>
</evidence>
<dbReference type="EMBL" id="KI630171">
    <property type="protein sequence ID" value="EYU46024.1"/>
    <property type="molecule type" value="Genomic_DNA"/>
</dbReference>
<organism evidence="2 3">
    <name type="scientific">Erythranthe guttata</name>
    <name type="common">Yellow monkey flower</name>
    <name type="synonym">Mimulus guttatus</name>
    <dbReference type="NCBI Taxonomy" id="4155"/>
    <lineage>
        <taxon>Eukaryota</taxon>
        <taxon>Viridiplantae</taxon>
        <taxon>Streptophyta</taxon>
        <taxon>Embryophyta</taxon>
        <taxon>Tracheophyta</taxon>
        <taxon>Spermatophyta</taxon>
        <taxon>Magnoliopsida</taxon>
        <taxon>eudicotyledons</taxon>
        <taxon>Gunneridae</taxon>
        <taxon>Pentapetalae</taxon>
        <taxon>asterids</taxon>
        <taxon>lamiids</taxon>
        <taxon>Lamiales</taxon>
        <taxon>Phrymaceae</taxon>
        <taxon>Erythranthe</taxon>
    </lineage>
</organism>
<evidence type="ECO:0000313" key="3">
    <source>
        <dbReference type="Proteomes" id="UP000030748"/>
    </source>
</evidence>
<reference evidence="2 3" key="1">
    <citation type="journal article" date="2013" name="Proc. Natl. Acad. Sci. U.S.A.">
        <title>Fine-scale variation in meiotic recombination in Mimulus inferred from population shotgun sequencing.</title>
        <authorList>
            <person name="Hellsten U."/>
            <person name="Wright K.M."/>
            <person name="Jenkins J."/>
            <person name="Shu S."/>
            <person name="Yuan Y."/>
            <person name="Wessler S.R."/>
            <person name="Schmutz J."/>
            <person name="Willis J.H."/>
            <person name="Rokhsar D.S."/>
        </authorList>
    </citation>
    <scope>NUCLEOTIDE SEQUENCE [LARGE SCALE GENOMIC DNA]</scope>
    <source>
        <strain evidence="3">cv. DUN x IM62</strain>
    </source>
</reference>
<evidence type="ECO:0000259" key="1">
    <source>
        <dbReference type="Pfam" id="PF03478"/>
    </source>
</evidence>
<sequence length="198" mass="22652">MENGARGTPLLTVTHGDSLEKHSIYDASEKLFRNLNIPMLSGKKILGSSYGWLILVEPIDSEDDYDSNCCLFNLITNDIIGLPNLIDWIDYDRCILTKPPTEPDCYILFNGLEQSFCRIGDKEYVTRTVEQQYEEEKTNGRPGYEHLFTIGCFQGQIYGYMDPDKFVAIDFVGILSSSVRYQWSLGSFIMFRLDMIHG</sequence>
<dbReference type="PANTHER" id="PTHR40891:SF1">
    <property type="entry name" value="DUF295 DOMAIN-CONTAINING PROTEIN"/>
    <property type="match status" value="1"/>
</dbReference>
<feature type="domain" description="KIB1-4 beta-propeller" evidence="1">
    <location>
        <begin position="26"/>
        <end position="172"/>
    </location>
</feature>
<dbReference type="AlphaFoldDB" id="A0A022S111"/>
<protein>
    <recommendedName>
        <fullName evidence="1">KIB1-4 beta-propeller domain-containing protein</fullName>
    </recommendedName>
</protein>
<dbReference type="Proteomes" id="UP000030748">
    <property type="component" value="Unassembled WGS sequence"/>
</dbReference>
<proteinExistence type="predicted"/>
<dbReference type="Pfam" id="PF03478">
    <property type="entry name" value="Beta-prop_KIB1-4"/>
    <property type="match status" value="1"/>
</dbReference>
<keyword evidence="3" id="KW-1185">Reference proteome</keyword>
<dbReference type="PANTHER" id="PTHR40891">
    <property type="entry name" value="DUF295 DOMAIN-CONTAINING PROTEIN"/>
    <property type="match status" value="1"/>
</dbReference>
<dbReference type="InterPro" id="IPR005174">
    <property type="entry name" value="KIB1-4_b-propeller"/>
</dbReference>
<name>A0A022S111_ERYGU</name>
<gene>
    <name evidence="2" type="ORF">MIMGU_mgv1a022619mg</name>
</gene>